<sequence>MKYKKIEEILFDKGLTPYRMCKDLNIPTSSITGWRRGDYEPSLKNIEKIANYLEVSIEELL</sequence>
<dbReference type="InterPro" id="IPR001387">
    <property type="entry name" value="Cro/C1-type_HTH"/>
</dbReference>
<reference evidence="2" key="1">
    <citation type="journal article" date="2021" name="Proc. Natl. Acad. Sci. U.S.A.">
        <title>A Catalog of Tens of Thousands of Viruses from Human Metagenomes Reveals Hidden Associations with Chronic Diseases.</title>
        <authorList>
            <person name="Tisza M.J."/>
            <person name="Buck C.B."/>
        </authorList>
    </citation>
    <scope>NUCLEOTIDE SEQUENCE</scope>
    <source>
        <strain evidence="2">CtwNf2</strain>
    </source>
</reference>
<dbReference type="SUPFAM" id="SSF47413">
    <property type="entry name" value="lambda repressor-like DNA-binding domains"/>
    <property type="match status" value="1"/>
</dbReference>
<dbReference type="SMART" id="SM00530">
    <property type="entry name" value="HTH_XRE"/>
    <property type="match status" value="1"/>
</dbReference>
<evidence type="ECO:0000313" key="2">
    <source>
        <dbReference type="EMBL" id="DAE91884.1"/>
    </source>
</evidence>
<dbReference type="InterPro" id="IPR010982">
    <property type="entry name" value="Lambda_DNA-bd_dom_sf"/>
</dbReference>
<dbReference type="Pfam" id="PF13443">
    <property type="entry name" value="HTH_26"/>
    <property type="match status" value="1"/>
</dbReference>
<evidence type="ECO:0000259" key="1">
    <source>
        <dbReference type="PROSITE" id="PS50943"/>
    </source>
</evidence>
<proteinExistence type="predicted"/>
<accession>A0A8S5RRV1</accession>
<feature type="domain" description="HTH cro/C1-type" evidence="1">
    <location>
        <begin position="13"/>
        <end position="60"/>
    </location>
</feature>
<dbReference type="GO" id="GO:0003677">
    <property type="term" value="F:DNA binding"/>
    <property type="evidence" value="ECO:0007669"/>
    <property type="project" value="InterPro"/>
</dbReference>
<protein>
    <submittedName>
        <fullName evidence="2">Helix-turn-helix domain protein</fullName>
    </submittedName>
</protein>
<dbReference type="EMBL" id="BK057791">
    <property type="protein sequence ID" value="DAE91884.1"/>
    <property type="molecule type" value="Genomic_DNA"/>
</dbReference>
<name>A0A8S5RRV1_9CAUD</name>
<organism evidence="2">
    <name type="scientific">Siphoviridae sp. ctwNf2</name>
    <dbReference type="NCBI Taxonomy" id="2827597"/>
    <lineage>
        <taxon>Viruses</taxon>
        <taxon>Duplodnaviria</taxon>
        <taxon>Heunggongvirae</taxon>
        <taxon>Uroviricota</taxon>
        <taxon>Caudoviricetes</taxon>
    </lineage>
</organism>
<dbReference type="Gene3D" id="1.10.260.40">
    <property type="entry name" value="lambda repressor-like DNA-binding domains"/>
    <property type="match status" value="1"/>
</dbReference>
<dbReference type="CDD" id="cd00093">
    <property type="entry name" value="HTH_XRE"/>
    <property type="match status" value="1"/>
</dbReference>
<dbReference type="PROSITE" id="PS50943">
    <property type="entry name" value="HTH_CROC1"/>
    <property type="match status" value="1"/>
</dbReference>